<dbReference type="PANTHER" id="PTHR38588:SF1">
    <property type="entry name" value="BLL0334 PROTEIN"/>
    <property type="match status" value="1"/>
</dbReference>
<dbReference type="Proteomes" id="UP000198893">
    <property type="component" value="Unassembled WGS sequence"/>
</dbReference>
<dbReference type="InterPro" id="IPR010419">
    <property type="entry name" value="CO_DH_gsu"/>
</dbReference>
<dbReference type="Gene3D" id="3.30.530.20">
    <property type="match status" value="1"/>
</dbReference>
<dbReference type="AlphaFoldDB" id="A0A1H8UN09"/>
<name>A0A1H8UN09_9RHOB</name>
<evidence type="ECO:0000313" key="3">
    <source>
        <dbReference type="Proteomes" id="UP000198893"/>
    </source>
</evidence>
<feature type="compositionally biased region" description="Low complexity" evidence="1">
    <location>
        <begin position="178"/>
        <end position="188"/>
    </location>
</feature>
<dbReference type="SUPFAM" id="SSF55961">
    <property type="entry name" value="Bet v1-like"/>
    <property type="match status" value="1"/>
</dbReference>
<feature type="compositionally biased region" description="Basic and acidic residues" evidence="1">
    <location>
        <begin position="159"/>
        <end position="169"/>
    </location>
</feature>
<proteinExistence type="predicted"/>
<accession>A0A1H8UN09</accession>
<dbReference type="OrthoDB" id="9808623at2"/>
<sequence length="245" mass="26698">MEIELSRTFDATPEDLWAILLDPEAMSDLVPGMQSVEVISDTEYHARIQVKIAFINARFNVRTVITEMTRPSYLRSETTGEDNSVGSSVKSVNEMFLTPVDGEGTELRVKAGATVLGRLGTLGLNPMRTKAARMWDQFGDALDKRLTAPEGGDTEENAGEPHEKPDAAPEQRATAEPAANTGSAGAEAAKPDGAFTRLRRWIGGGEHIRAEIQRNGTTVIVHWPAGQADQCLAWLDRQLGPRDET</sequence>
<dbReference type="EMBL" id="FODS01000021">
    <property type="protein sequence ID" value="SEP04274.1"/>
    <property type="molecule type" value="Genomic_DNA"/>
</dbReference>
<dbReference type="InterPro" id="IPR023393">
    <property type="entry name" value="START-like_dom_sf"/>
</dbReference>
<reference evidence="2 3" key="1">
    <citation type="submission" date="2016-10" db="EMBL/GenBank/DDBJ databases">
        <authorList>
            <person name="de Groot N.N."/>
        </authorList>
    </citation>
    <scope>NUCLEOTIDE SEQUENCE [LARGE SCALE GENOMIC DNA]</scope>
    <source>
        <strain evidence="2 3">DSM 27842</strain>
    </source>
</reference>
<evidence type="ECO:0000313" key="2">
    <source>
        <dbReference type="EMBL" id="SEP04274.1"/>
    </source>
</evidence>
<dbReference type="RefSeq" id="WP_093119703.1">
    <property type="nucleotide sequence ID" value="NZ_FODS01000021.1"/>
</dbReference>
<keyword evidence="3" id="KW-1185">Reference proteome</keyword>
<organism evidence="2 3">
    <name type="scientific">Salinihabitans flavidus</name>
    <dbReference type="NCBI Taxonomy" id="569882"/>
    <lineage>
        <taxon>Bacteria</taxon>
        <taxon>Pseudomonadati</taxon>
        <taxon>Pseudomonadota</taxon>
        <taxon>Alphaproteobacteria</taxon>
        <taxon>Rhodobacterales</taxon>
        <taxon>Roseobacteraceae</taxon>
        <taxon>Salinihabitans</taxon>
    </lineage>
</organism>
<dbReference type="STRING" id="569882.SAMN04490248_1217"/>
<dbReference type="PANTHER" id="PTHR38588">
    <property type="entry name" value="BLL0334 PROTEIN"/>
    <property type="match status" value="1"/>
</dbReference>
<dbReference type="Pfam" id="PF06240">
    <property type="entry name" value="COXG"/>
    <property type="match status" value="1"/>
</dbReference>
<feature type="region of interest" description="Disordered" evidence="1">
    <location>
        <begin position="144"/>
        <end position="192"/>
    </location>
</feature>
<protein>
    <submittedName>
        <fullName evidence="2">Carbon monoxide dehydrogenase subunit G</fullName>
    </submittedName>
</protein>
<evidence type="ECO:0000256" key="1">
    <source>
        <dbReference type="SAM" id="MobiDB-lite"/>
    </source>
</evidence>
<gene>
    <name evidence="2" type="ORF">SAMN04490248_1217</name>
</gene>